<evidence type="ECO:0000256" key="1">
    <source>
        <dbReference type="ARBA" id="ARBA00004141"/>
    </source>
</evidence>
<reference evidence="14" key="1">
    <citation type="journal article" date="2018" name="Nat. Microbiol.">
        <title>Leveraging single-cell genomics to expand the fungal tree of life.</title>
        <authorList>
            <person name="Ahrendt S.R."/>
            <person name="Quandt C.A."/>
            <person name="Ciobanu D."/>
            <person name="Clum A."/>
            <person name="Salamov A."/>
            <person name="Andreopoulos B."/>
            <person name="Cheng J.F."/>
            <person name="Woyke T."/>
            <person name="Pelin A."/>
            <person name="Henrissat B."/>
            <person name="Reynolds N.K."/>
            <person name="Benny G.L."/>
            <person name="Smith M.E."/>
            <person name="James T.Y."/>
            <person name="Grigoriev I.V."/>
        </authorList>
    </citation>
    <scope>NUCLEOTIDE SEQUENCE [LARGE SCALE GENOMIC DNA]</scope>
    <source>
        <strain evidence="14">RSA 468</strain>
    </source>
</reference>
<feature type="transmembrane region" description="Helical" evidence="11">
    <location>
        <begin position="102"/>
        <end position="127"/>
    </location>
</feature>
<gene>
    <name evidence="13" type="ORF">BJ085DRAFT_17410</name>
</gene>
<dbReference type="Gene3D" id="1.20.1530.20">
    <property type="match status" value="1"/>
</dbReference>
<keyword evidence="8" id="KW-0406">Ion transport</keyword>
<dbReference type="GO" id="GO:0120029">
    <property type="term" value="P:proton export across plasma membrane"/>
    <property type="evidence" value="ECO:0007669"/>
    <property type="project" value="InterPro"/>
</dbReference>
<feature type="transmembrane region" description="Helical" evidence="11">
    <location>
        <begin position="295"/>
        <end position="314"/>
    </location>
</feature>
<name>A0A4Q0A101_9FUNG</name>
<dbReference type="FunFam" id="1.20.1530.20:FF:000015">
    <property type="entry name" value="Na(+)/H(+) antiporter 2"/>
    <property type="match status" value="1"/>
</dbReference>
<keyword evidence="3" id="KW-0813">Transport</keyword>
<feature type="non-terminal residue" evidence="13">
    <location>
        <position position="428"/>
    </location>
</feature>
<evidence type="ECO:0000256" key="8">
    <source>
        <dbReference type="ARBA" id="ARBA00023065"/>
    </source>
</evidence>
<keyword evidence="5 11" id="KW-0812">Transmembrane</keyword>
<dbReference type="GO" id="GO:0005886">
    <property type="term" value="C:plasma membrane"/>
    <property type="evidence" value="ECO:0007669"/>
    <property type="project" value="InterPro"/>
</dbReference>
<dbReference type="STRING" id="215637.A0A4Q0A101"/>
<feature type="transmembrane region" description="Helical" evidence="11">
    <location>
        <begin position="41"/>
        <end position="59"/>
    </location>
</feature>
<evidence type="ECO:0000313" key="13">
    <source>
        <dbReference type="EMBL" id="RKP39121.1"/>
    </source>
</evidence>
<feature type="transmembrane region" description="Helical" evidence="11">
    <location>
        <begin position="326"/>
        <end position="349"/>
    </location>
</feature>
<dbReference type="InterPro" id="IPR006153">
    <property type="entry name" value="Cation/H_exchanger_TM"/>
</dbReference>
<keyword evidence="9 11" id="KW-0472">Membrane</keyword>
<protein>
    <submittedName>
        <fullName evidence="13">Cation/H+ exchanger</fullName>
    </submittedName>
</protein>
<keyword evidence="4" id="KW-0050">Antiport</keyword>
<evidence type="ECO:0000256" key="9">
    <source>
        <dbReference type="ARBA" id="ARBA00023136"/>
    </source>
</evidence>
<evidence type="ECO:0000256" key="3">
    <source>
        <dbReference type="ARBA" id="ARBA00022448"/>
    </source>
</evidence>
<dbReference type="EMBL" id="ML002297">
    <property type="protein sequence ID" value="RKP39121.1"/>
    <property type="molecule type" value="Genomic_DNA"/>
</dbReference>
<evidence type="ECO:0000256" key="4">
    <source>
        <dbReference type="ARBA" id="ARBA00022449"/>
    </source>
</evidence>
<evidence type="ECO:0000259" key="12">
    <source>
        <dbReference type="Pfam" id="PF00999"/>
    </source>
</evidence>
<dbReference type="AlphaFoldDB" id="A0A4Q0A101"/>
<evidence type="ECO:0000256" key="2">
    <source>
        <dbReference type="ARBA" id="ARBA00005248"/>
    </source>
</evidence>
<dbReference type="GO" id="GO:0036376">
    <property type="term" value="P:sodium ion export across plasma membrane"/>
    <property type="evidence" value="ECO:0007669"/>
    <property type="project" value="InterPro"/>
</dbReference>
<dbReference type="GO" id="GO:0042391">
    <property type="term" value="P:regulation of membrane potential"/>
    <property type="evidence" value="ECO:0007669"/>
    <property type="project" value="InterPro"/>
</dbReference>
<evidence type="ECO:0000256" key="7">
    <source>
        <dbReference type="ARBA" id="ARBA00023053"/>
    </source>
</evidence>
<feature type="transmembrane region" description="Helical" evidence="11">
    <location>
        <begin position="361"/>
        <end position="385"/>
    </location>
</feature>
<dbReference type="PANTHER" id="PTHR31382">
    <property type="entry name" value="NA(+)/H(+) ANTIPORTER"/>
    <property type="match status" value="1"/>
</dbReference>
<proteinExistence type="inferred from homology"/>
<accession>A0A4Q0A101</accession>
<feature type="transmembrane region" description="Helical" evidence="11">
    <location>
        <begin position="203"/>
        <end position="224"/>
    </location>
</feature>
<evidence type="ECO:0000256" key="5">
    <source>
        <dbReference type="ARBA" id="ARBA00022692"/>
    </source>
</evidence>
<sequence>MTSSLVLAVPTNIIPAMLGGFIIIYGLVSMFIKERLFLSEALVATLYGIIIGPICIGLVDPSNLFDIDSFTKEFARYVIALQVMAAGIELPKAYVFKEWKSLFMLLLPVMGCMWVISGIIIHLVFQLPWLDSLVVAACITPTDPILANSVIKGRFAEKRVPKNLRNILAAESGSNDGLGFPLLYLALYLLIYPDNTGKAIGKWFYMAWAYEVLLSVVIGSVVGYGARKLLYLAEGRCLIDKESFLSYSIALTIFLLGVVGLIASDDLLSVFCAGTAFAWDDWFRKETKEAHLQEVIDMLFNVTFFIYFGTIIPWNMFNIPSMNLHLWRFFVTAICVLIFRRLPILIALCKFIPAVKTWREAIFAGWFGPIGVGALYYIMVARSYMESHQINPPAYDVIYPIVTFVVMSSVLVHGVTIPLFHLGSRINT</sequence>
<dbReference type="Pfam" id="PF00999">
    <property type="entry name" value="Na_H_Exchanger"/>
    <property type="match status" value="1"/>
</dbReference>
<feature type="transmembrane region" description="Helical" evidence="11">
    <location>
        <begin position="172"/>
        <end position="191"/>
    </location>
</feature>
<evidence type="ECO:0000256" key="11">
    <source>
        <dbReference type="SAM" id="Phobius"/>
    </source>
</evidence>
<dbReference type="PANTHER" id="PTHR31382:SF1">
    <property type="entry name" value="SODIUM ION_PROTON EXCHANGER (EUROFUNG)"/>
    <property type="match status" value="1"/>
</dbReference>
<evidence type="ECO:0000313" key="14">
    <source>
        <dbReference type="Proteomes" id="UP000268162"/>
    </source>
</evidence>
<evidence type="ECO:0000256" key="10">
    <source>
        <dbReference type="ARBA" id="ARBA00023201"/>
    </source>
</evidence>
<organism evidence="13 14">
    <name type="scientific">Dimargaris cristalligena</name>
    <dbReference type="NCBI Taxonomy" id="215637"/>
    <lineage>
        <taxon>Eukaryota</taxon>
        <taxon>Fungi</taxon>
        <taxon>Fungi incertae sedis</taxon>
        <taxon>Zoopagomycota</taxon>
        <taxon>Kickxellomycotina</taxon>
        <taxon>Dimargaritomycetes</taxon>
        <taxon>Dimargaritales</taxon>
        <taxon>Dimargaritaceae</taxon>
        <taxon>Dimargaris</taxon>
    </lineage>
</organism>
<evidence type="ECO:0000256" key="6">
    <source>
        <dbReference type="ARBA" id="ARBA00022989"/>
    </source>
</evidence>
<dbReference type="GO" id="GO:0015385">
    <property type="term" value="F:sodium:proton antiporter activity"/>
    <property type="evidence" value="ECO:0007669"/>
    <property type="project" value="InterPro"/>
</dbReference>
<keyword evidence="7" id="KW-0915">Sodium</keyword>
<feature type="transmembrane region" description="Helical" evidence="11">
    <location>
        <begin position="74"/>
        <end position="90"/>
    </location>
</feature>
<feature type="domain" description="Cation/H+ exchanger transmembrane" evidence="12">
    <location>
        <begin position="27"/>
        <end position="419"/>
    </location>
</feature>
<keyword evidence="14" id="KW-1185">Reference proteome</keyword>
<keyword evidence="10" id="KW-0739">Sodium transport</keyword>
<dbReference type="InterPro" id="IPR004712">
    <property type="entry name" value="Na+/H+_antiporter_fungi"/>
</dbReference>
<comment type="similarity">
    <text evidence="2">Belongs to the fungal Na(+)/H(+) exchanger family.</text>
</comment>
<comment type="subcellular location">
    <subcellularLocation>
        <location evidence="1">Membrane</location>
        <topology evidence="1">Multi-pass membrane protein</topology>
    </subcellularLocation>
</comment>
<keyword evidence="6 11" id="KW-1133">Transmembrane helix</keyword>
<dbReference type="InterPro" id="IPR038770">
    <property type="entry name" value="Na+/solute_symporter_sf"/>
</dbReference>
<dbReference type="Proteomes" id="UP000268162">
    <property type="component" value="Unassembled WGS sequence"/>
</dbReference>
<feature type="transmembrane region" description="Helical" evidence="11">
    <location>
        <begin position="397"/>
        <end position="420"/>
    </location>
</feature>
<feature type="transmembrane region" description="Helical" evidence="11">
    <location>
        <begin position="12"/>
        <end position="32"/>
    </location>
</feature>